<dbReference type="EMBL" id="JADEXQ010000177">
    <property type="protein sequence ID" value="MBE9033318.1"/>
    <property type="molecule type" value="Genomic_DNA"/>
</dbReference>
<dbReference type="Pfam" id="PF02657">
    <property type="entry name" value="SufE"/>
    <property type="match status" value="1"/>
</dbReference>
<evidence type="ECO:0000259" key="2">
    <source>
        <dbReference type="Pfam" id="PF02657"/>
    </source>
</evidence>
<dbReference type="Gene3D" id="3.90.1010.10">
    <property type="match status" value="1"/>
</dbReference>
<dbReference type="PANTHER" id="PTHR43597">
    <property type="entry name" value="SULFUR ACCEPTOR PROTEIN CSDE"/>
    <property type="match status" value="1"/>
</dbReference>
<dbReference type="SUPFAM" id="SSF82649">
    <property type="entry name" value="SufE/NifU"/>
    <property type="match status" value="1"/>
</dbReference>
<gene>
    <name evidence="3" type="ORF">IQ266_26650</name>
</gene>
<dbReference type="InterPro" id="IPR003808">
    <property type="entry name" value="Fe-S_metab-assoc_dom"/>
</dbReference>
<sequence length="146" mass="16155">MSTTSAELPAALEKIVKRLQNTTDPKQKYQRLIWFAQKLPEFPEADKTEENKVSGCTSQVFITAHLEDGKVVFDGDSDSQLVKGLVAILVQGLNGLSPKDVLLLTPDFIQDTGLNVSLTPSRVNGFYNIFKMMQQKALRLSAANEI</sequence>
<feature type="domain" description="Fe-S metabolism associated" evidence="2">
    <location>
        <begin position="17"/>
        <end position="135"/>
    </location>
</feature>
<comment type="similarity">
    <text evidence="1">Belongs to the SufE family.</text>
</comment>
<evidence type="ECO:0000313" key="3">
    <source>
        <dbReference type="EMBL" id="MBE9033318.1"/>
    </source>
</evidence>
<name>A0A928Z745_9CYAN</name>
<dbReference type="AlphaFoldDB" id="A0A928Z745"/>
<keyword evidence="4" id="KW-1185">Reference proteome</keyword>
<organism evidence="3 4">
    <name type="scientific">Romeriopsis navalis LEGE 11480</name>
    <dbReference type="NCBI Taxonomy" id="2777977"/>
    <lineage>
        <taxon>Bacteria</taxon>
        <taxon>Bacillati</taxon>
        <taxon>Cyanobacteriota</taxon>
        <taxon>Cyanophyceae</taxon>
        <taxon>Leptolyngbyales</taxon>
        <taxon>Leptolyngbyaceae</taxon>
        <taxon>Romeriopsis</taxon>
        <taxon>Romeriopsis navalis</taxon>
    </lineage>
</organism>
<dbReference type="RefSeq" id="WP_264328126.1">
    <property type="nucleotide sequence ID" value="NZ_JADEXQ010000177.1"/>
</dbReference>
<dbReference type="Proteomes" id="UP000625316">
    <property type="component" value="Unassembled WGS sequence"/>
</dbReference>
<dbReference type="PANTHER" id="PTHR43597:SF5">
    <property type="entry name" value="SUFE-LIKE PROTEIN 2, CHLOROPLASTIC"/>
    <property type="match status" value="1"/>
</dbReference>
<accession>A0A928Z745</accession>
<proteinExistence type="inferred from homology"/>
<comment type="caution">
    <text evidence="3">The sequence shown here is derived from an EMBL/GenBank/DDBJ whole genome shotgun (WGS) entry which is preliminary data.</text>
</comment>
<evidence type="ECO:0000313" key="4">
    <source>
        <dbReference type="Proteomes" id="UP000625316"/>
    </source>
</evidence>
<protein>
    <submittedName>
        <fullName evidence="3">SufE family protein</fullName>
    </submittedName>
</protein>
<evidence type="ECO:0000256" key="1">
    <source>
        <dbReference type="ARBA" id="ARBA00010282"/>
    </source>
</evidence>
<reference evidence="3" key="1">
    <citation type="submission" date="2020-10" db="EMBL/GenBank/DDBJ databases">
        <authorList>
            <person name="Castelo-Branco R."/>
            <person name="Eusebio N."/>
            <person name="Adriana R."/>
            <person name="Vieira A."/>
            <person name="Brugerolle De Fraissinette N."/>
            <person name="Rezende De Castro R."/>
            <person name="Schneider M.P."/>
            <person name="Vasconcelos V."/>
            <person name="Leao P.N."/>
        </authorList>
    </citation>
    <scope>NUCLEOTIDE SEQUENCE</scope>
    <source>
        <strain evidence="3">LEGE 11480</strain>
    </source>
</reference>